<name>A0ABU9VTK6_9CLOT</name>
<dbReference type="PROSITE" id="PS51257">
    <property type="entry name" value="PROKAR_LIPOPROTEIN"/>
    <property type="match status" value="1"/>
</dbReference>
<feature type="domain" description="Fe/B12 periplasmic-binding" evidence="4">
    <location>
        <begin position="74"/>
        <end position="348"/>
    </location>
</feature>
<dbReference type="Pfam" id="PF01497">
    <property type="entry name" value="Peripla_BP_2"/>
    <property type="match status" value="1"/>
</dbReference>
<sequence length="388" mass="42449">MVKKVGKRKGIALTAILLALLLAGCGASAPAEPATPAQPPAAEPAAASEESMAAPRVIVDQLGREVELPESIDRVATDRILPFPSVYFLATGTAEQIVGMHPASKSAAENSMLATLAPEILNANTGFAAGDEINIEELLKLNTDVVYIRAESGQIDLYDKAGITTVAIGTTGVAAGDSLATINSWLELLDQIYDLDDRAKGIIEYGNRAEADIAAAVSDVAEKPRAMMLFNYTDGKPIISGKGFFGNYWLNATGAIDVAEDDLQGQSPVDMEQIYRWNPEIIYITNFTELMPEDFYNNTIEGLDWSQIEAVKNGQVYKIPLGIYRWFAPSGDTPLMLQWLAQKNHPELFTYDMSQILKDYYLEYYYYSLSDEEVEKILNPVREAAQGI</sequence>
<dbReference type="SUPFAM" id="SSF53807">
    <property type="entry name" value="Helical backbone' metal receptor"/>
    <property type="match status" value="1"/>
</dbReference>
<reference evidence="5 6" key="1">
    <citation type="submission" date="2024-04" db="EMBL/GenBank/DDBJ databases">
        <title>Genome sequencing and metabolic network reconstruction of aminoacids and betaine degradation by Anoxynatronum sibiricum.</title>
        <authorList>
            <person name="Detkova E.N."/>
            <person name="Boltjanskaja Y.V."/>
            <person name="Mardanov A.V."/>
            <person name="Kevbrin V."/>
        </authorList>
    </citation>
    <scope>NUCLEOTIDE SEQUENCE [LARGE SCALE GENOMIC DNA]</scope>
    <source>
        <strain evidence="5 6">Z-7981</strain>
    </source>
</reference>
<feature type="chain" id="PRO_5045845931" evidence="3">
    <location>
        <begin position="32"/>
        <end position="388"/>
    </location>
</feature>
<comment type="caution">
    <text evidence="5">The sequence shown here is derived from an EMBL/GenBank/DDBJ whole genome shotgun (WGS) entry which is preliminary data.</text>
</comment>
<dbReference type="RefSeq" id="WP_343185825.1">
    <property type="nucleotide sequence ID" value="NZ_JBCITM010000007.1"/>
</dbReference>
<dbReference type="PROSITE" id="PS50983">
    <property type="entry name" value="FE_B12_PBP"/>
    <property type="match status" value="1"/>
</dbReference>
<dbReference type="PANTHER" id="PTHR30535:SF34">
    <property type="entry name" value="MOLYBDATE-BINDING PROTEIN MOLA"/>
    <property type="match status" value="1"/>
</dbReference>
<evidence type="ECO:0000256" key="2">
    <source>
        <dbReference type="SAM" id="MobiDB-lite"/>
    </source>
</evidence>
<dbReference type="Gene3D" id="3.40.50.1980">
    <property type="entry name" value="Nitrogenase molybdenum iron protein domain"/>
    <property type="match status" value="2"/>
</dbReference>
<evidence type="ECO:0000256" key="1">
    <source>
        <dbReference type="ARBA" id="ARBA00008814"/>
    </source>
</evidence>
<protein>
    <submittedName>
        <fullName evidence="5">ABC transporter substrate-binding protein</fullName>
    </submittedName>
</protein>
<dbReference type="Gene3D" id="1.20.58.2180">
    <property type="match status" value="1"/>
</dbReference>
<accession>A0ABU9VTK6</accession>
<proteinExistence type="inferred from homology"/>
<evidence type="ECO:0000313" key="6">
    <source>
        <dbReference type="Proteomes" id="UP001407405"/>
    </source>
</evidence>
<comment type="similarity">
    <text evidence="1">Belongs to the bacterial solute-binding protein 8 family.</text>
</comment>
<dbReference type="InterPro" id="IPR002491">
    <property type="entry name" value="ABC_transptr_periplasmic_BD"/>
</dbReference>
<dbReference type="InterPro" id="IPR050902">
    <property type="entry name" value="ABC_Transporter_SBP"/>
</dbReference>
<feature type="signal peptide" evidence="3">
    <location>
        <begin position="1"/>
        <end position="31"/>
    </location>
</feature>
<organism evidence="5 6">
    <name type="scientific">Anoxynatronum sibiricum</name>
    <dbReference type="NCBI Taxonomy" id="210623"/>
    <lineage>
        <taxon>Bacteria</taxon>
        <taxon>Bacillati</taxon>
        <taxon>Bacillota</taxon>
        <taxon>Clostridia</taxon>
        <taxon>Eubacteriales</taxon>
        <taxon>Clostridiaceae</taxon>
        <taxon>Anoxynatronum</taxon>
    </lineage>
</organism>
<evidence type="ECO:0000259" key="4">
    <source>
        <dbReference type="PROSITE" id="PS50983"/>
    </source>
</evidence>
<dbReference type="PANTHER" id="PTHR30535">
    <property type="entry name" value="VITAMIN B12-BINDING PROTEIN"/>
    <property type="match status" value="1"/>
</dbReference>
<keyword evidence="6" id="KW-1185">Reference proteome</keyword>
<dbReference type="Proteomes" id="UP001407405">
    <property type="component" value="Unassembled WGS sequence"/>
</dbReference>
<keyword evidence="3" id="KW-0732">Signal</keyword>
<dbReference type="EMBL" id="JBCITM010000007">
    <property type="protein sequence ID" value="MEN1760503.1"/>
    <property type="molecule type" value="Genomic_DNA"/>
</dbReference>
<gene>
    <name evidence="5" type="ORF">AAIG11_08465</name>
</gene>
<feature type="region of interest" description="Disordered" evidence="2">
    <location>
        <begin position="31"/>
        <end position="50"/>
    </location>
</feature>
<evidence type="ECO:0000313" key="5">
    <source>
        <dbReference type="EMBL" id="MEN1760503.1"/>
    </source>
</evidence>
<evidence type="ECO:0000256" key="3">
    <source>
        <dbReference type="SAM" id="SignalP"/>
    </source>
</evidence>